<sequence length="610" mass="64292">MRHPKLPGLLLLAGAIALTGCTDSSSDDAPKPDYRLAILHINDHHSNLDESDASLRLRTGSDDTRTSVPIKLGGFPRVATAIAELSARHDNVLKLHAGDAITGTLYYTLSEGEADAALMNRVCFDALAVGNHELDSGDAGLRTFIDHLWSAPDCRTPVLSANLAPRAGSPLGGDSVRPSVVLERGGERIGIVGLTTAAKTQNASRPDPGTRLLDEVDAAQGEIDRLRAQGIDKIVLLSHLGYTQDQAIAAQLSGVDVIVGGDSHSLLGDDSLKTFGLAPVGAYPTAARNKDGDTVCVVQAWQYSAVVGELEVLFDGDGEVKSCSGQPHILIGSSLGTLAGDALAAARADLASQPALRVTEPDAAASTVLAEYAEQVKEFGAEPVTVAQQNLCLRRVPGTKRDPSRSRLDGCNLDPHVIAHGGDVQQLVAEAFLLQGQRFGGADISLQNGGGVRVDLAAGTVTVGHIYTVLPFKNTLVALSLTGAELRATLEDAMQSVVAGNTGSYPYAGALRWQVDLRQPLGQRIGALEHRNAQGQWVALDDAATYRVITNDFIAAGQDGYTTLGTLAADRREETFLAYADAFLQYARETPTLTRPASADFSTQVFADTE</sequence>
<dbReference type="InterPro" id="IPR006146">
    <property type="entry name" value="5'-Nucleotdase_CS"/>
</dbReference>
<comment type="caution">
    <text evidence="6">The sequence shown here is derived from an EMBL/GenBank/DDBJ whole genome shotgun (WGS) entry which is preliminary data.</text>
</comment>
<dbReference type="EMBL" id="AMXF01000019">
    <property type="protein sequence ID" value="ENO98175.1"/>
    <property type="molecule type" value="Genomic_DNA"/>
</dbReference>
<dbReference type="PRINTS" id="PR01607">
    <property type="entry name" value="APYRASEFAMLY"/>
</dbReference>
<dbReference type="InterPro" id="IPR036907">
    <property type="entry name" value="5'-Nucleotdase_C_sf"/>
</dbReference>
<dbReference type="OrthoDB" id="9803927at2"/>
<protein>
    <submittedName>
        <fullName evidence="6">5'-nucleotidase</fullName>
    </submittedName>
</protein>
<evidence type="ECO:0000313" key="7">
    <source>
        <dbReference type="Proteomes" id="UP000013047"/>
    </source>
</evidence>
<evidence type="ECO:0000313" key="6">
    <source>
        <dbReference type="EMBL" id="ENO98175.1"/>
    </source>
</evidence>
<reference evidence="6 7" key="1">
    <citation type="submission" date="2012-09" db="EMBL/GenBank/DDBJ databases">
        <title>Draft Genome Sequences of 6 Strains from Genus Thauera.</title>
        <authorList>
            <person name="Liu B."/>
            <person name="Shapleigh J.P."/>
            <person name="Frostegard A.H."/>
        </authorList>
    </citation>
    <scope>NUCLEOTIDE SEQUENCE [LARGE SCALE GENOMIC DNA]</scope>
    <source>
        <strain evidence="6 7">B4P</strain>
    </source>
</reference>
<evidence type="ECO:0000256" key="2">
    <source>
        <dbReference type="ARBA" id="ARBA00022729"/>
    </source>
</evidence>
<name>N6Z2P8_9RHOO</name>
<dbReference type="SUPFAM" id="SSF56300">
    <property type="entry name" value="Metallo-dependent phosphatases"/>
    <property type="match status" value="1"/>
</dbReference>
<dbReference type="Gene3D" id="3.60.21.10">
    <property type="match status" value="1"/>
</dbReference>
<dbReference type="GO" id="GO:0046872">
    <property type="term" value="F:metal ion binding"/>
    <property type="evidence" value="ECO:0007669"/>
    <property type="project" value="InterPro"/>
</dbReference>
<keyword evidence="3" id="KW-0378">Hydrolase</keyword>
<dbReference type="GO" id="GO:0009166">
    <property type="term" value="P:nucleotide catabolic process"/>
    <property type="evidence" value="ECO:0007669"/>
    <property type="project" value="InterPro"/>
</dbReference>
<keyword evidence="2" id="KW-0732">Signal</keyword>
<keyword evidence="3" id="KW-0547">Nucleotide-binding</keyword>
<dbReference type="GO" id="GO:0000166">
    <property type="term" value="F:nucleotide binding"/>
    <property type="evidence" value="ECO:0007669"/>
    <property type="project" value="UniProtKB-KW"/>
</dbReference>
<dbReference type="PROSITE" id="PS51257">
    <property type="entry name" value="PROKAR_LIPOPROTEIN"/>
    <property type="match status" value="1"/>
</dbReference>
<dbReference type="SUPFAM" id="SSF55816">
    <property type="entry name" value="5'-nucleotidase (syn. UDP-sugar hydrolase), C-terminal domain"/>
    <property type="match status" value="1"/>
</dbReference>
<feature type="domain" description="5'-Nucleotidase C-terminal" evidence="5">
    <location>
        <begin position="424"/>
        <end position="564"/>
    </location>
</feature>
<evidence type="ECO:0000256" key="1">
    <source>
        <dbReference type="ARBA" id="ARBA00006654"/>
    </source>
</evidence>
<proteinExistence type="inferred from homology"/>
<dbReference type="InterPro" id="IPR029052">
    <property type="entry name" value="Metallo-depent_PP-like"/>
</dbReference>
<comment type="similarity">
    <text evidence="1 3">Belongs to the 5'-nucleotidase family.</text>
</comment>
<organism evidence="6 7">
    <name type="scientific">Thauera phenylacetica B4P</name>
    <dbReference type="NCBI Taxonomy" id="1234382"/>
    <lineage>
        <taxon>Bacteria</taxon>
        <taxon>Pseudomonadati</taxon>
        <taxon>Pseudomonadota</taxon>
        <taxon>Betaproteobacteria</taxon>
        <taxon>Rhodocyclales</taxon>
        <taxon>Zoogloeaceae</taxon>
        <taxon>Thauera</taxon>
    </lineage>
</organism>
<dbReference type="InterPro" id="IPR008334">
    <property type="entry name" value="5'-Nucleotdase_C"/>
</dbReference>
<evidence type="ECO:0000259" key="4">
    <source>
        <dbReference type="Pfam" id="PF00149"/>
    </source>
</evidence>
<dbReference type="AlphaFoldDB" id="N6Z2P8"/>
<dbReference type="RefSeq" id="WP_004357861.1">
    <property type="nucleotide sequence ID" value="NZ_AMXF01000019.1"/>
</dbReference>
<dbReference type="GO" id="GO:0008253">
    <property type="term" value="F:5'-nucleotidase activity"/>
    <property type="evidence" value="ECO:0007669"/>
    <property type="project" value="TreeGrafter"/>
</dbReference>
<dbReference type="Proteomes" id="UP000013047">
    <property type="component" value="Unassembled WGS sequence"/>
</dbReference>
<dbReference type="PROSITE" id="PS00785">
    <property type="entry name" value="5_NUCLEOTIDASE_1"/>
    <property type="match status" value="1"/>
</dbReference>
<dbReference type="GO" id="GO:0030288">
    <property type="term" value="C:outer membrane-bounded periplasmic space"/>
    <property type="evidence" value="ECO:0007669"/>
    <property type="project" value="TreeGrafter"/>
</dbReference>
<evidence type="ECO:0000259" key="5">
    <source>
        <dbReference type="Pfam" id="PF02872"/>
    </source>
</evidence>
<dbReference type="InterPro" id="IPR006179">
    <property type="entry name" value="5_nucleotidase/apyrase"/>
</dbReference>
<dbReference type="Pfam" id="PF02872">
    <property type="entry name" value="5_nucleotid_C"/>
    <property type="match status" value="1"/>
</dbReference>
<accession>N6Z2P8</accession>
<evidence type="ECO:0000256" key="3">
    <source>
        <dbReference type="RuleBase" id="RU362119"/>
    </source>
</evidence>
<dbReference type="PANTHER" id="PTHR11575">
    <property type="entry name" value="5'-NUCLEOTIDASE-RELATED"/>
    <property type="match status" value="1"/>
</dbReference>
<dbReference type="PANTHER" id="PTHR11575:SF24">
    <property type="entry name" value="5'-NUCLEOTIDASE"/>
    <property type="match status" value="1"/>
</dbReference>
<keyword evidence="7" id="KW-1185">Reference proteome</keyword>
<gene>
    <name evidence="6" type="ORF">C667_05035</name>
</gene>
<dbReference type="Pfam" id="PF00149">
    <property type="entry name" value="Metallophos"/>
    <property type="match status" value="1"/>
</dbReference>
<feature type="domain" description="Calcineurin-like phosphoesterase" evidence="4">
    <location>
        <begin position="38"/>
        <end position="265"/>
    </location>
</feature>
<dbReference type="GO" id="GO:0008768">
    <property type="term" value="F:UDP-sugar diphosphatase activity"/>
    <property type="evidence" value="ECO:0007669"/>
    <property type="project" value="TreeGrafter"/>
</dbReference>
<dbReference type="Gene3D" id="3.90.780.10">
    <property type="entry name" value="5'-Nucleotidase, C-terminal domain"/>
    <property type="match status" value="1"/>
</dbReference>
<dbReference type="InterPro" id="IPR004843">
    <property type="entry name" value="Calcineurin-like_PHP"/>
</dbReference>